<accession>A0A0A9A7A3</accession>
<dbReference type="AlphaFoldDB" id="A0A0A9A7A3"/>
<proteinExistence type="predicted"/>
<protein>
    <submittedName>
        <fullName evidence="1">Uncharacterized protein</fullName>
    </submittedName>
</protein>
<reference evidence="1" key="1">
    <citation type="submission" date="2014-09" db="EMBL/GenBank/DDBJ databases">
        <authorList>
            <person name="Magalhaes I.L.F."/>
            <person name="Oliveira U."/>
            <person name="Santos F.R."/>
            <person name="Vidigal T.H.D.A."/>
            <person name="Brescovit A.D."/>
            <person name="Santos A.J."/>
        </authorList>
    </citation>
    <scope>NUCLEOTIDE SEQUENCE</scope>
    <source>
        <tissue evidence="1">Shoot tissue taken approximately 20 cm above the soil surface</tissue>
    </source>
</reference>
<name>A0A0A9A7A3_ARUDO</name>
<reference evidence="1" key="2">
    <citation type="journal article" date="2015" name="Data Brief">
        <title>Shoot transcriptome of the giant reed, Arundo donax.</title>
        <authorList>
            <person name="Barrero R.A."/>
            <person name="Guerrero F.D."/>
            <person name="Moolhuijzen P."/>
            <person name="Goolsby J.A."/>
            <person name="Tidwell J."/>
            <person name="Bellgard S.E."/>
            <person name="Bellgard M.I."/>
        </authorList>
    </citation>
    <scope>NUCLEOTIDE SEQUENCE</scope>
    <source>
        <tissue evidence="1">Shoot tissue taken approximately 20 cm above the soil surface</tissue>
    </source>
</reference>
<dbReference type="EMBL" id="GBRH01253015">
    <property type="protein sequence ID" value="JAD44880.1"/>
    <property type="molecule type" value="Transcribed_RNA"/>
</dbReference>
<organism evidence="1">
    <name type="scientific">Arundo donax</name>
    <name type="common">Giant reed</name>
    <name type="synonym">Donax arundinaceus</name>
    <dbReference type="NCBI Taxonomy" id="35708"/>
    <lineage>
        <taxon>Eukaryota</taxon>
        <taxon>Viridiplantae</taxon>
        <taxon>Streptophyta</taxon>
        <taxon>Embryophyta</taxon>
        <taxon>Tracheophyta</taxon>
        <taxon>Spermatophyta</taxon>
        <taxon>Magnoliopsida</taxon>
        <taxon>Liliopsida</taxon>
        <taxon>Poales</taxon>
        <taxon>Poaceae</taxon>
        <taxon>PACMAD clade</taxon>
        <taxon>Arundinoideae</taxon>
        <taxon>Arundineae</taxon>
        <taxon>Arundo</taxon>
    </lineage>
</organism>
<sequence length="63" mass="6415">MESSSGRVLGWPMEAIAGDGSRQGEEAGGAALGSQPCACPLRSGVRVLCAEDVDDGALHSRSR</sequence>
<evidence type="ECO:0000313" key="1">
    <source>
        <dbReference type="EMBL" id="JAD44880.1"/>
    </source>
</evidence>